<evidence type="ECO:0000256" key="3">
    <source>
        <dbReference type="PROSITE-ProRule" id="PRU00023"/>
    </source>
</evidence>
<keyword evidence="2 3" id="KW-0040">ANK repeat</keyword>
<dbReference type="PANTHER" id="PTHR24171:SF8">
    <property type="entry name" value="BRCA1-ASSOCIATED RING DOMAIN PROTEIN 1"/>
    <property type="match status" value="1"/>
</dbReference>
<dbReference type="EMBL" id="JAPDOB010000002">
    <property type="protein sequence ID" value="MCW3797747.1"/>
    <property type="molecule type" value="Genomic_DNA"/>
</dbReference>
<keyword evidence="6" id="KW-1185">Reference proteome</keyword>
<dbReference type="PROSITE" id="PS50088">
    <property type="entry name" value="ANK_REPEAT"/>
    <property type="match status" value="3"/>
</dbReference>
<evidence type="ECO:0000313" key="5">
    <source>
        <dbReference type="EMBL" id="MCW3797747.1"/>
    </source>
</evidence>
<feature type="repeat" description="ANK" evidence="3">
    <location>
        <begin position="129"/>
        <end position="161"/>
    </location>
</feature>
<gene>
    <name evidence="5" type="ORF">OMW55_08015</name>
</gene>
<evidence type="ECO:0000256" key="4">
    <source>
        <dbReference type="SAM" id="MobiDB-lite"/>
    </source>
</evidence>
<keyword evidence="1" id="KW-0677">Repeat</keyword>
<name>A0ABT3JF93_9SPHN</name>
<dbReference type="Pfam" id="PF12796">
    <property type="entry name" value="Ank_2"/>
    <property type="match status" value="1"/>
</dbReference>
<reference evidence="5 6" key="1">
    <citation type="submission" date="2022-10" db="EMBL/GenBank/DDBJ databases">
        <title>Sphingomonas sp.</title>
        <authorList>
            <person name="Jin C."/>
        </authorList>
    </citation>
    <scope>NUCLEOTIDE SEQUENCE [LARGE SCALE GENOMIC DNA]</scope>
    <source>
        <strain evidence="5 6">BN140010</strain>
    </source>
</reference>
<dbReference type="SUPFAM" id="SSF48403">
    <property type="entry name" value="Ankyrin repeat"/>
    <property type="match status" value="1"/>
</dbReference>
<dbReference type="Gene3D" id="1.25.40.20">
    <property type="entry name" value="Ankyrin repeat-containing domain"/>
    <property type="match status" value="1"/>
</dbReference>
<dbReference type="InterPro" id="IPR036770">
    <property type="entry name" value="Ankyrin_rpt-contain_sf"/>
</dbReference>
<evidence type="ECO:0000313" key="6">
    <source>
        <dbReference type="Proteomes" id="UP001526246"/>
    </source>
</evidence>
<evidence type="ECO:0000256" key="2">
    <source>
        <dbReference type="ARBA" id="ARBA00023043"/>
    </source>
</evidence>
<evidence type="ECO:0000256" key="1">
    <source>
        <dbReference type="ARBA" id="ARBA00022737"/>
    </source>
</evidence>
<dbReference type="InterPro" id="IPR002110">
    <property type="entry name" value="Ankyrin_rpt"/>
</dbReference>
<protein>
    <submittedName>
        <fullName evidence="5">Ankyrin repeat domain-containing protein</fullName>
    </submittedName>
</protein>
<dbReference type="PRINTS" id="PR01415">
    <property type="entry name" value="ANKYRIN"/>
</dbReference>
<sequence>MAVIAGLAAVFPAAGHAQTASVGGSVSVGYQFLSAVRDRDANKALGFIQSNGAAVINFRTDSGESALHVVTSNRDLTWLGYLIQQGGDPNLANRQNGDTPLHIAARNGWLEGVDLLVGKRARVDSTNRLGETPLIVAVQHRQLPVIRRLLEVGADPNRTDNASGRSARDYAKLDSRSGSTITQLMDTIKPKAAKPVAGPKL</sequence>
<proteinExistence type="predicted"/>
<dbReference type="PANTHER" id="PTHR24171">
    <property type="entry name" value="ANKYRIN REPEAT DOMAIN-CONTAINING PROTEIN 39-RELATED"/>
    <property type="match status" value="1"/>
</dbReference>
<dbReference type="SMART" id="SM00248">
    <property type="entry name" value="ANK"/>
    <property type="match status" value="3"/>
</dbReference>
<dbReference type="PROSITE" id="PS50297">
    <property type="entry name" value="ANK_REP_REGION"/>
    <property type="match status" value="2"/>
</dbReference>
<organism evidence="5 6">
    <name type="scientific">Sphingomonas arvum</name>
    <dbReference type="NCBI Taxonomy" id="2992113"/>
    <lineage>
        <taxon>Bacteria</taxon>
        <taxon>Pseudomonadati</taxon>
        <taxon>Pseudomonadota</taxon>
        <taxon>Alphaproteobacteria</taxon>
        <taxon>Sphingomonadales</taxon>
        <taxon>Sphingomonadaceae</taxon>
        <taxon>Sphingomonas</taxon>
    </lineage>
</organism>
<dbReference type="Proteomes" id="UP001526246">
    <property type="component" value="Unassembled WGS sequence"/>
</dbReference>
<dbReference type="RefSeq" id="WP_264882252.1">
    <property type="nucleotide sequence ID" value="NZ_JAPDOB010000002.1"/>
</dbReference>
<feature type="region of interest" description="Disordered" evidence="4">
    <location>
        <begin position="155"/>
        <end position="174"/>
    </location>
</feature>
<feature type="repeat" description="ANK" evidence="3">
    <location>
        <begin position="96"/>
        <end position="128"/>
    </location>
</feature>
<accession>A0ABT3JF93</accession>
<comment type="caution">
    <text evidence="5">The sequence shown here is derived from an EMBL/GenBank/DDBJ whole genome shotgun (WGS) entry which is preliminary data.</text>
</comment>
<feature type="repeat" description="ANK" evidence="3">
    <location>
        <begin position="62"/>
        <end position="94"/>
    </location>
</feature>